<feature type="region of interest" description="Disordered" evidence="1">
    <location>
        <begin position="391"/>
        <end position="454"/>
    </location>
</feature>
<feature type="region of interest" description="Disordered" evidence="1">
    <location>
        <begin position="1"/>
        <end position="36"/>
    </location>
</feature>
<accession>A0ABW5CEV5</accession>
<organism evidence="2 3">
    <name type="scientific">Phaeospirillum tilakii</name>
    <dbReference type="NCBI Taxonomy" id="741673"/>
    <lineage>
        <taxon>Bacteria</taxon>
        <taxon>Pseudomonadati</taxon>
        <taxon>Pseudomonadota</taxon>
        <taxon>Alphaproteobacteria</taxon>
        <taxon>Rhodospirillales</taxon>
        <taxon>Rhodospirillaceae</taxon>
        <taxon>Phaeospirillum</taxon>
    </lineage>
</organism>
<evidence type="ECO:0000256" key="1">
    <source>
        <dbReference type="SAM" id="MobiDB-lite"/>
    </source>
</evidence>
<reference evidence="3" key="1">
    <citation type="journal article" date="2019" name="Int. J. Syst. Evol. Microbiol.">
        <title>The Global Catalogue of Microorganisms (GCM) 10K type strain sequencing project: providing services to taxonomists for standard genome sequencing and annotation.</title>
        <authorList>
            <consortium name="The Broad Institute Genomics Platform"/>
            <consortium name="The Broad Institute Genome Sequencing Center for Infectious Disease"/>
            <person name="Wu L."/>
            <person name="Ma J."/>
        </authorList>
    </citation>
    <scope>NUCLEOTIDE SEQUENCE [LARGE SCALE GENOMIC DNA]</scope>
    <source>
        <strain evidence="3">KCTC 15012</strain>
    </source>
</reference>
<gene>
    <name evidence="2" type="ORF">ACFSNB_18525</name>
</gene>
<dbReference type="EMBL" id="JBHUIY010000082">
    <property type="protein sequence ID" value="MFD2235790.1"/>
    <property type="molecule type" value="Genomic_DNA"/>
</dbReference>
<comment type="caution">
    <text evidence="2">The sequence shown here is derived from an EMBL/GenBank/DDBJ whole genome shotgun (WGS) entry which is preliminary data.</text>
</comment>
<protein>
    <submittedName>
        <fullName evidence="2">Uncharacterized protein</fullName>
    </submittedName>
</protein>
<proteinExistence type="predicted"/>
<feature type="compositionally biased region" description="Basic and acidic residues" evidence="1">
    <location>
        <begin position="402"/>
        <end position="413"/>
    </location>
</feature>
<sequence>MPTLPDPEPTAAADEAEPARRRAEEDDAAALRADTADSDWFRAQRQPGGFFASRGWAAWRGLAPFRRAVAARIEAQAATLTGPAQVRPYRRLAAIRAGLMLAEAERHAWAERDAALAEDGAARERAALADLAAWGDRPMAARWFTRGARAGLIARAAREGWDRATLAAALREDDSALTAARITRVAAVDPAAAAALLDRLDPRLLPAERLAVRRRLDRARAEQRDRAEAAARDARQQAARQVLVEGRDPFDLAPDQQAALGPEQRAALAAAWADNGRVAFDAAIEAGLLDRARDDPAGLVTADLSPLWGRHDSGRVAYWQQQQQALGRDPARALLRRVAWHEGDRALEQEGAPGPARARATMRAWIDARCDAGPTAPTPAEIARFAATLRPSLAATPLPPARNDDAADQRAETEGIDGGDGPAAESDRAATAPPGGSPVPPDGASDGTGLLQAR</sequence>
<name>A0ABW5CEV5_9PROT</name>
<evidence type="ECO:0000313" key="2">
    <source>
        <dbReference type="EMBL" id="MFD2235790.1"/>
    </source>
</evidence>
<evidence type="ECO:0000313" key="3">
    <source>
        <dbReference type="Proteomes" id="UP001597296"/>
    </source>
</evidence>
<dbReference type="RefSeq" id="WP_377319277.1">
    <property type="nucleotide sequence ID" value="NZ_JBHUIY010000082.1"/>
</dbReference>
<keyword evidence="3" id="KW-1185">Reference proteome</keyword>
<dbReference type="Proteomes" id="UP001597296">
    <property type="component" value="Unassembled WGS sequence"/>
</dbReference>